<evidence type="ECO:0000256" key="7">
    <source>
        <dbReference type="ARBA" id="ARBA00023224"/>
    </source>
</evidence>
<feature type="transmembrane region" description="Helical" evidence="9">
    <location>
        <begin position="67"/>
        <end position="85"/>
    </location>
</feature>
<dbReference type="InterPro" id="IPR017452">
    <property type="entry name" value="GPCR_Rhodpsn_7TM"/>
</dbReference>
<dbReference type="SUPFAM" id="SSF81321">
    <property type="entry name" value="Family A G protein-coupled receptor-like"/>
    <property type="match status" value="1"/>
</dbReference>
<keyword evidence="12" id="KW-1185">Reference proteome</keyword>
<reference evidence="11" key="1">
    <citation type="submission" date="2021-10" db="EMBL/GenBank/DDBJ databases">
        <title>Tropical sea cucumber genome reveals ecological adaptation and Cuvierian tubules defense mechanism.</title>
        <authorList>
            <person name="Chen T."/>
        </authorList>
    </citation>
    <scope>NUCLEOTIDE SEQUENCE</scope>
    <source>
        <strain evidence="11">Nanhai2018</strain>
        <tissue evidence="11">Muscle</tissue>
    </source>
</reference>
<keyword evidence="5 9" id="KW-0472">Membrane</keyword>
<name>A0A9Q1C1S5_HOLLE</name>
<keyword evidence="6 11" id="KW-0675">Receptor</keyword>
<evidence type="ECO:0000256" key="5">
    <source>
        <dbReference type="ARBA" id="ARBA00023136"/>
    </source>
</evidence>
<dbReference type="GO" id="GO:0004930">
    <property type="term" value="F:G protein-coupled receptor activity"/>
    <property type="evidence" value="ECO:0007669"/>
    <property type="project" value="UniProtKB-KW"/>
</dbReference>
<evidence type="ECO:0000313" key="12">
    <source>
        <dbReference type="Proteomes" id="UP001152320"/>
    </source>
</evidence>
<feature type="domain" description="G-protein coupled receptors family 1 profile" evidence="10">
    <location>
        <begin position="47"/>
        <end position="323"/>
    </location>
</feature>
<evidence type="ECO:0000256" key="3">
    <source>
        <dbReference type="ARBA" id="ARBA00022989"/>
    </source>
</evidence>
<dbReference type="Proteomes" id="UP001152320">
    <property type="component" value="Chromosome 9"/>
</dbReference>
<sequence length="369" mass="42635">MEINSCVVFDLSNLSESEAGDEFLYNSREHFFLGVVMPVIMISGIIGNVAFLLVYRRIRRMHTRTNIYLANLAVADILYLVFGVGEKVLALSLSPIRYDSAMFSSVWCYTVLPFVKMCAYASMFFVTMVTVDKFFAVCHPFRVRRSSKRRYRLFLQPIKFVTGAWCTACLCAMMSILALGKMVYYCLLWPTGEKFERLPTIFGMCRPFLTWADSVSNLFQISLFFIVLFPNVYMYIKIIYTLHRRVKCTARKDTQLRNYVARMLVINGSVFFLCTTPFYAFSLAFHIADFFAIPPAMANMMKVTMPVSQALLYLNSCVNPVIYNIANPRYRTAFIETFKYKKMRRQANNGRPQTNNKPTTSTMLMQPLK</sequence>
<keyword evidence="3 9" id="KW-1133">Transmembrane helix</keyword>
<evidence type="ECO:0000256" key="2">
    <source>
        <dbReference type="ARBA" id="ARBA00022692"/>
    </source>
</evidence>
<dbReference type="CDD" id="cd00637">
    <property type="entry name" value="7tm_classA_rhodopsin-like"/>
    <property type="match status" value="1"/>
</dbReference>
<evidence type="ECO:0000256" key="6">
    <source>
        <dbReference type="ARBA" id="ARBA00023170"/>
    </source>
</evidence>
<organism evidence="11 12">
    <name type="scientific">Holothuria leucospilota</name>
    <name type="common">Black long sea cucumber</name>
    <name type="synonym">Mertensiothuria leucospilota</name>
    <dbReference type="NCBI Taxonomy" id="206669"/>
    <lineage>
        <taxon>Eukaryota</taxon>
        <taxon>Metazoa</taxon>
        <taxon>Echinodermata</taxon>
        <taxon>Eleutherozoa</taxon>
        <taxon>Echinozoa</taxon>
        <taxon>Holothuroidea</taxon>
        <taxon>Aspidochirotacea</taxon>
        <taxon>Aspidochirotida</taxon>
        <taxon>Holothuriidae</taxon>
        <taxon>Holothuria</taxon>
    </lineage>
</organism>
<feature type="region of interest" description="Disordered" evidence="8">
    <location>
        <begin position="346"/>
        <end position="369"/>
    </location>
</feature>
<evidence type="ECO:0000256" key="1">
    <source>
        <dbReference type="ARBA" id="ARBA00004141"/>
    </source>
</evidence>
<dbReference type="GO" id="GO:0005886">
    <property type="term" value="C:plasma membrane"/>
    <property type="evidence" value="ECO:0007669"/>
    <property type="project" value="TreeGrafter"/>
</dbReference>
<dbReference type="AlphaFoldDB" id="A0A9Q1C1S5"/>
<dbReference type="PANTHER" id="PTHR24243">
    <property type="entry name" value="G-PROTEIN COUPLED RECEPTOR"/>
    <property type="match status" value="1"/>
</dbReference>
<feature type="transmembrane region" description="Helical" evidence="9">
    <location>
        <begin position="160"/>
        <end position="180"/>
    </location>
</feature>
<protein>
    <submittedName>
        <fullName evidence="11">Neuromedin-U receptor 2</fullName>
    </submittedName>
</protein>
<evidence type="ECO:0000313" key="11">
    <source>
        <dbReference type="EMBL" id="KAJ8036544.1"/>
    </source>
</evidence>
<dbReference type="Pfam" id="PF00001">
    <property type="entry name" value="7tm_1"/>
    <property type="match status" value="1"/>
</dbReference>
<dbReference type="PANTHER" id="PTHR24243:SF208">
    <property type="entry name" value="PYROKININ-1 RECEPTOR"/>
    <property type="match status" value="1"/>
</dbReference>
<gene>
    <name evidence="11" type="ORF">HOLleu_20552</name>
</gene>
<evidence type="ECO:0000256" key="8">
    <source>
        <dbReference type="SAM" id="MobiDB-lite"/>
    </source>
</evidence>
<dbReference type="OrthoDB" id="10011262at2759"/>
<feature type="transmembrane region" description="Helical" evidence="9">
    <location>
        <begin position="31"/>
        <end position="55"/>
    </location>
</feature>
<dbReference type="InterPro" id="IPR000276">
    <property type="entry name" value="GPCR_Rhodpsn"/>
</dbReference>
<keyword evidence="7" id="KW-0807">Transducer</keyword>
<dbReference type="Gene3D" id="1.20.1070.10">
    <property type="entry name" value="Rhodopsin 7-helix transmembrane proteins"/>
    <property type="match status" value="1"/>
</dbReference>
<comment type="caution">
    <text evidence="11">The sequence shown here is derived from an EMBL/GenBank/DDBJ whole genome shotgun (WGS) entry which is preliminary data.</text>
</comment>
<accession>A0A9Q1C1S5</accession>
<keyword evidence="2 9" id="KW-0812">Transmembrane</keyword>
<feature type="transmembrane region" description="Helical" evidence="9">
    <location>
        <begin position="307"/>
        <end position="326"/>
    </location>
</feature>
<dbReference type="SMART" id="SM01381">
    <property type="entry name" value="7TM_GPCR_Srsx"/>
    <property type="match status" value="1"/>
</dbReference>
<evidence type="ECO:0000259" key="10">
    <source>
        <dbReference type="PROSITE" id="PS50262"/>
    </source>
</evidence>
<proteinExistence type="predicted"/>
<comment type="subcellular location">
    <subcellularLocation>
        <location evidence="1">Membrane</location>
        <topology evidence="1">Multi-pass membrane protein</topology>
    </subcellularLocation>
</comment>
<feature type="transmembrane region" description="Helical" evidence="9">
    <location>
        <begin position="218"/>
        <end position="242"/>
    </location>
</feature>
<keyword evidence="4" id="KW-0297">G-protein coupled receptor</keyword>
<feature type="transmembrane region" description="Helical" evidence="9">
    <location>
        <begin position="263"/>
        <end position="287"/>
    </location>
</feature>
<dbReference type="PRINTS" id="PR00237">
    <property type="entry name" value="GPCRRHODOPSN"/>
</dbReference>
<evidence type="ECO:0000256" key="4">
    <source>
        <dbReference type="ARBA" id="ARBA00023040"/>
    </source>
</evidence>
<dbReference type="PROSITE" id="PS50262">
    <property type="entry name" value="G_PROTEIN_RECEP_F1_2"/>
    <property type="match status" value="1"/>
</dbReference>
<dbReference type="EMBL" id="JAIZAY010000009">
    <property type="protein sequence ID" value="KAJ8036544.1"/>
    <property type="molecule type" value="Genomic_DNA"/>
</dbReference>
<evidence type="ECO:0000256" key="9">
    <source>
        <dbReference type="SAM" id="Phobius"/>
    </source>
</evidence>